<dbReference type="PROSITE" id="PS51975">
    <property type="entry name" value="RNASE_H_2"/>
    <property type="match status" value="1"/>
</dbReference>
<keyword evidence="9 12" id="KW-0255">Endonuclease</keyword>
<comment type="caution">
    <text evidence="15">The sequence shown here is derived from an EMBL/GenBank/DDBJ whole genome shotgun (WGS) entry which is preliminary data.</text>
</comment>
<dbReference type="InterPro" id="IPR036397">
    <property type="entry name" value="RNaseH_sf"/>
</dbReference>
<name>A0AAE3JJT2_9SPIR</name>
<evidence type="ECO:0000259" key="14">
    <source>
        <dbReference type="PROSITE" id="PS51975"/>
    </source>
</evidence>
<dbReference type="GO" id="GO:0046872">
    <property type="term" value="F:metal ion binding"/>
    <property type="evidence" value="ECO:0007669"/>
    <property type="project" value="UniProtKB-KW"/>
</dbReference>
<dbReference type="GO" id="GO:0003723">
    <property type="term" value="F:RNA binding"/>
    <property type="evidence" value="ECO:0007669"/>
    <property type="project" value="UniProtKB-UniRule"/>
</dbReference>
<evidence type="ECO:0000256" key="3">
    <source>
        <dbReference type="ARBA" id="ARBA00004065"/>
    </source>
</evidence>
<accession>A0AAE3JJT2</accession>
<protein>
    <recommendedName>
        <fullName evidence="13">Ribonuclease</fullName>
        <ecNumber evidence="13">3.1.26.4</ecNumber>
    </recommendedName>
</protein>
<comment type="cofactor">
    <cofactor evidence="2">
        <name>Mg(2+)</name>
        <dbReference type="ChEBI" id="CHEBI:18420"/>
    </cofactor>
</comment>
<comment type="cofactor">
    <cofactor evidence="12">
        <name>Mn(2+)</name>
        <dbReference type="ChEBI" id="CHEBI:29035"/>
    </cofactor>
    <cofactor evidence="12">
        <name>Mg(2+)</name>
        <dbReference type="ChEBI" id="CHEBI:18420"/>
    </cofactor>
    <text evidence="12">Manganese or magnesium. Binds 1 divalent metal ion per monomer in the absence of substrate. May bind a second metal ion after substrate binding.</text>
</comment>
<dbReference type="CDD" id="cd07182">
    <property type="entry name" value="RNase_HII_bacteria_HII_like"/>
    <property type="match status" value="1"/>
</dbReference>
<dbReference type="GO" id="GO:0032299">
    <property type="term" value="C:ribonuclease H2 complex"/>
    <property type="evidence" value="ECO:0007669"/>
    <property type="project" value="TreeGrafter"/>
</dbReference>
<dbReference type="EC" id="3.1.26.4" evidence="13"/>
<dbReference type="PANTHER" id="PTHR10954">
    <property type="entry name" value="RIBONUCLEASE H2 SUBUNIT A"/>
    <property type="match status" value="1"/>
</dbReference>
<evidence type="ECO:0000256" key="5">
    <source>
        <dbReference type="ARBA" id="ARBA00007383"/>
    </source>
</evidence>
<keyword evidence="16" id="KW-1185">Reference proteome</keyword>
<keyword evidence="10 12" id="KW-0378">Hydrolase</keyword>
<sequence>MVFSCGLDEAGRGPLAGPVCAAAVILSPDFDVSVLNDSKKLSPKKLAIAMEAVYRGSLSWGIGWASAAEIDEINILQASLLAMSRAWDRMLERLRGAHVTRDVFFIDAVVDGLHKPVIGARSIRAEPKADGTYAEVMAASILAKTARDRMMTRYSWLYPEYGYDSHMGYPTKAHIEALKQNGPSPIQRNSFRLKGEGQLSLF</sequence>
<evidence type="ECO:0000256" key="2">
    <source>
        <dbReference type="ARBA" id="ARBA00001946"/>
    </source>
</evidence>
<dbReference type="PANTHER" id="PTHR10954:SF18">
    <property type="entry name" value="RIBONUCLEASE HII"/>
    <property type="match status" value="1"/>
</dbReference>
<organism evidence="15 16">
    <name type="scientific">Teretinema zuelzerae</name>
    <dbReference type="NCBI Taxonomy" id="156"/>
    <lineage>
        <taxon>Bacteria</taxon>
        <taxon>Pseudomonadati</taxon>
        <taxon>Spirochaetota</taxon>
        <taxon>Spirochaetia</taxon>
        <taxon>Spirochaetales</taxon>
        <taxon>Treponemataceae</taxon>
        <taxon>Teretinema</taxon>
    </lineage>
</organism>
<dbReference type="InterPro" id="IPR022898">
    <property type="entry name" value="RNase_HII"/>
</dbReference>
<dbReference type="Proteomes" id="UP001198163">
    <property type="component" value="Unassembled WGS sequence"/>
</dbReference>
<feature type="binding site" evidence="12">
    <location>
        <position position="8"/>
    </location>
    <ligand>
        <name>a divalent metal cation</name>
        <dbReference type="ChEBI" id="CHEBI:60240"/>
    </ligand>
</feature>
<comment type="function">
    <text evidence="3 13">Endonuclease that specifically degrades the RNA of RNA-DNA hybrids.</text>
</comment>
<keyword evidence="11" id="KW-0464">Manganese</keyword>
<keyword evidence="7 12" id="KW-0540">Nuclease</keyword>
<feature type="binding site" evidence="12">
    <location>
        <position position="9"/>
    </location>
    <ligand>
        <name>a divalent metal cation</name>
        <dbReference type="ChEBI" id="CHEBI:60240"/>
    </ligand>
</feature>
<evidence type="ECO:0000313" key="16">
    <source>
        <dbReference type="Proteomes" id="UP001198163"/>
    </source>
</evidence>
<evidence type="ECO:0000256" key="13">
    <source>
        <dbReference type="RuleBase" id="RU003515"/>
    </source>
</evidence>
<dbReference type="GO" id="GO:0005737">
    <property type="term" value="C:cytoplasm"/>
    <property type="evidence" value="ECO:0007669"/>
    <property type="project" value="UniProtKB-SubCell"/>
</dbReference>
<keyword evidence="8 12" id="KW-0479">Metal-binding</keyword>
<reference evidence="15" key="1">
    <citation type="submission" date="2021-08" db="EMBL/GenBank/DDBJ databases">
        <title>Comparative analyses of Brucepasteria parasyntrophica and Teretinema zuelzerae.</title>
        <authorList>
            <person name="Song Y."/>
            <person name="Brune A."/>
        </authorList>
    </citation>
    <scope>NUCLEOTIDE SEQUENCE</scope>
    <source>
        <strain evidence="15">DSM 1903</strain>
    </source>
</reference>
<evidence type="ECO:0000256" key="9">
    <source>
        <dbReference type="ARBA" id="ARBA00022759"/>
    </source>
</evidence>
<evidence type="ECO:0000256" key="6">
    <source>
        <dbReference type="ARBA" id="ARBA00022490"/>
    </source>
</evidence>
<evidence type="ECO:0000256" key="7">
    <source>
        <dbReference type="ARBA" id="ARBA00022722"/>
    </source>
</evidence>
<dbReference type="SUPFAM" id="SSF53098">
    <property type="entry name" value="Ribonuclease H-like"/>
    <property type="match status" value="1"/>
</dbReference>
<evidence type="ECO:0000256" key="10">
    <source>
        <dbReference type="ARBA" id="ARBA00022801"/>
    </source>
</evidence>
<evidence type="ECO:0000256" key="4">
    <source>
        <dbReference type="ARBA" id="ARBA00004496"/>
    </source>
</evidence>
<dbReference type="InterPro" id="IPR001352">
    <property type="entry name" value="RNase_HII/HIII"/>
</dbReference>
<dbReference type="GO" id="GO:0006298">
    <property type="term" value="P:mismatch repair"/>
    <property type="evidence" value="ECO:0007669"/>
    <property type="project" value="TreeGrafter"/>
</dbReference>
<dbReference type="GO" id="GO:0043137">
    <property type="term" value="P:DNA replication, removal of RNA primer"/>
    <property type="evidence" value="ECO:0007669"/>
    <property type="project" value="TreeGrafter"/>
</dbReference>
<dbReference type="Gene3D" id="3.30.420.10">
    <property type="entry name" value="Ribonuclease H-like superfamily/Ribonuclease H"/>
    <property type="match status" value="1"/>
</dbReference>
<dbReference type="EMBL" id="JAINWA010000001">
    <property type="protein sequence ID" value="MCD1653309.1"/>
    <property type="molecule type" value="Genomic_DNA"/>
</dbReference>
<comment type="similarity">
    <text evidence="5 13">Belongs to the RNase HII family.</text>
</comment>
<comment type="subcellular location">
    <subcellularLocation>
        <location evidence="4">Cytoplasm</location>
    </subcellularLocation>
</comment>
<dbReference type="AlphaFoldDB" id="A0AAE3JJT2"/>
<evidence type="ECO:0000313" key="15">
    <source>
        <dbReference type="EMBL" id="MCD1653309.1"/>
    </source>
</evidence>
<dbReference type="InterPro" id="IPR012337">
    <property type="entry name" value="RNaseH-like_sf"/>
</dbReference>
<dbReference type="GO" id="GO:0004523">
    <property type="term" value="F:RNA-DNA hybrid ribonuclease activity"/>
    <property type="evidence" value="ECO:0007669"/>
    <property type="project" value="UniProtKB-UniRule"/>
</dbReference>
<proteinExistence type="inferred from homology"/>
<keyword evidence="6" id="KW-0963">Cytoplasm</keyword>
<gene>
    <name evidence="15" type="ORF">K7J14_01180</name>
</gene>
<dbReference type="Pfam" id="PF01351">
    <property type="entry name" value="RNase_HII"/>
    <property type="match status" value="1"/>
</dbReference>
<dbReference type="InterPro" id="IPR024567">
    <property type="entry name" value="RNase_HII/HIII_dom"/>
</dbReference>
<feature type="binding site" evidence="12">
    <location>
        <position position="111"/>
    </location>
    <ligand>
        <name>a divalent metal cation</name>
        <dbReference type="ChEBI" id="CHEBI:60240"/>
    </ligand>
</feature>
<dbReference type="NCBIfam" id="NF000595">
    <property type="entry name" value="PRK00015.1-3"/>
    <property type="match status" value="1"/>
</dbReference>
<evidence type="ECO:0000256" key="8">
    <source>
        <dbReference type="ARBA" id="ARBA00022723"/>
    </source>
</evidence>
<evidence type="ECO:0000256" key="11">
    <source>
        <dbReference type="ARBA" id="ARBA00023211"/>
    </source>
</evidence>
<evidence type="ECO:0000256" key="12">
    <source>
        <dbReference type="PROSITE-ProRule" id="PRU01319"/>
    </source>
</evidence>
<evidence type="ECO:0000256" key="1">
    <source>
        <dbReference type="ARBA" id="ARBA00000077"/>
    </source>
</evidence>
<comment type="catalytic activity">
    <reaction evidence="1 12 13">
        <text>Endonucleolytic cleavage to 5'-phosphomonoester.</text>
        <dbReference type="EC" id="3.1.26.4"/>
    </reaction>
</comment>
<feature type="domain" description="RNase H type-2" evidence="14">
    <location>
        <begin position="2"/>
        <end position="202"/>
    </location>
</feature>